<dbReference type="InterPro" id="IPR015424">
    <property type="entry name" value="PyrdxlP-dep_Trfase"/>
</dbReference>
<dbReference type="AlphaFoldDB" id="A0A099KTM0"/>
<dbReference type="Gene3D" id="3.40.640.10">
    <property type="entry name" value="Type I PLP-dependent aspartate aminotransferase-like (Major domain)"/>
    <property type="match status" value="1"/>
</dbReference>
<comment type="cofactor">
    <cofactor evidence="1">
        <name>pyridoxal 5'-phosphate</name>
        <dbReference type="ChEBI" id="CHEBI:597326"/>
    </cofactor>
</comment>
<dbReference type="EMBL" id="JQED01000015">
    <property type="protein sequence ID" value="KGJ93018.1"/>
    <property type="molecule type" value="Genomic_DNA"/>
</dbReference>
<dbReference type="PANTHER" id="PTHR43713">
    <property type="entry name" value="GLUTAMATE-1-SEMIALDEHYDE 2,1-AMINOMUTASE"/>
    <property type="match status" value="1"/>
</dbReference>
<gene>
    <name evidence="4" type="ORF">ND2E_2484</name>
</gene>
<sequence>MTTKSETLFNKAVKVLPGGVSRNTIFRKPYPFYADKGEGCYVTDIEGVTRIDFANNMASLIHGHAYPAIVEAVSEQLTKGSCFTMATEAEVNYAEFLCERVSSFDKIRFVNSGTEAVMAMLKASRAYTGKAKIAKVEGAYHGAYDYAEVSQTANPSNWGEQDKPSSIPVAVGTPAKALEDVVVIPFNDPERAINILEQHKDEIACILVDLLPHRVGLIPASNDFVKALHQWTRDNKSLLVFDEVITFRTNYSGAQQNYDVTPDLTAMGKVIGGGFPAGALAGCDKVMKVLDPTEPKVLLPHSGTFSANPITMTAGLAAMKDFDQAAVIKLNQLASYAREAITQAIADVGIKACVTGAGSMFRIHLKAQPPKNYREAYVDKKESQLITKLLDHLFDNGIMMINTCTATLSTVMTKTEIDHLVCALKDGFELIKPDMA</sequence>
<dbReference type="RefSeq" id="WP_033093251.1">
    <property type="nucleotide sequence ID" value="NZ_JQED01000015.1"/>
</dbReference>
<dbReference type="InterPro" id="IPR005814">
    <property type="entry name" value="Aminotrans_3"/>
</dbReference>
<dbReference type="Proteomes" id="UP000029843">
    <property type="component" value="Unassembled WGS sequence"/>
</dbReference>
<dbReference type="Gene3D" id="3.90.1150.10">
    <property type="entry name" value="Aspartate Aminotransferase, domain 1"/>
    <property type="match status" value="1"/>
</dbReference>
<dbReference type="PANTHER" id="PTHR43713:SF3">
    <property type="entry name" value="GLUTAMATE-1-SEMIALDEHYDE 2,1-AMINOMUTASE 1, CHLOROPLASTIC-RELATED"/>
    <property type="match status" value="1"/>
</dbReference>
<reference evidence="4 5" key="1">
    <citation type="submission" date="2014-08" db="EMBL/GenBank/DDBJ databases">
        <title>Genomic and Phenotypic Diversity of Colwellia psychrerythraea strains from Disparate Marine Basins.</title>
        <authorList>
            <person name="Techtmann S.M."/>
            <person name="Stelling S.C."/>
            <person name="Utturkar S.M."/>
            <person name="Alshibli N."/>
            <person name="Harris A."/>
            <person name="Brown S.D."/>
            <person name="Hazen T.C."/>
        </authorList>
    </citation>
    <scope>NUCLEOTIDE SEQUENCE [LARGE SCALE GENOMIC DNA]</scope>
    <source>
        <strain evidence="4 5">ND2E</strain>
    </source>
</reference>
<dbReference type="GO" id="GO:0042286">
    <property type="term" value="F:glutamate-1-semialdehyde 2,1-aminomutase activity"/>
    <property type="evidence" value="ECO:0007669"/>
    <property type="project" value="UniProtKB-EC"/>
</dbReference>
<dbReference type="GO" id="GO:0030170">
    <property type="term" value="F:pyridoxal phosphate binding"/>
    <property type="evidence" value="ECO:0007669"/>
    <property type="project" value="InterPro"/>
</dbReference>
<protein>
    <submittedName>
        <fullName evidence="4">Glutamate-1-semialdehyde 2,1-aminomutase</fullName>
        <ecNumber evidence="4">5.4.3.8</ecNumber>
    </submittedName>
</protein>
<evidence type="ECO:0000256" key="3">
    <source>
        <dbReference type="RuleBase" id="RU003560"/>
    </source>
</evidence>
<dbReference type="GO" id="GO:0008483">
    <property type="term" value="F:transaminase activity"/>
    <property type="evidence" value="ECO:0007669"/>
    <property type="project" value="InterPro"/>
</dbReference>
<dbReference type="EC" id="5.4.3.8" evidence="4"/>
<evidence type="ECO:0000256" key="2">
    <source>
        <dbReference type="ARBA" id="ARBA00022898"/>
    </source>
</evidence>
<accession>A0A099KTM0</accession>
<comment type="caution">
    <text evidence="4">The sequence shown here is derived from an EMBL/GenBank/DDBJ whole genome shotgun (WGS) entry which is preliminary data.</text>
</comment>
<dbReference type="InterPro" id="IPR015422">
    <property type="entry name" value="PyrdxlP-dep_Trfase_small"/>
</dbReference>
<keyword evidence="2 3" id="KW-0663">Pyridoxal phosphate</keyword>
<comment type="similarity">
    <text evidence="3">Belongs to the class-III pyridoxal-phosphate-dependent aminotransferase family.</text>
</comment>
<dbReference type="PATRIC" id="fig|28229.4.peg.1513"/>
<dbReference type="OrthoDB" id="9801052at2"/>
<dbReference type="Pfam" id="PF00202">
    <property type="entry name" value="Aminotran_3"/>
    <property type="match status" value="1"/>
</dbReference>
<keyword evidence="4" id="KW-0413">Isomerase</keyword>
<dbReference type="CDD" id="cd00610">
    <property type="entry name" value="OAT_like"/>
    <property type="match status" value="1"/>
</dbReference>
<dbReference type="SUPFAM" id="SSF53383">
    <property type="entry name" value="PLP-dependent transferases"/>
    <property type="match status" value="1"/>
</dbReference>
<dbReference type="InterPro" id="IPR015421">
    <property type="entry name" value="PyrdxlP-dep_Trfase_major"/>
</dbReference>
<evidence type="ECO:0000256" key="1">
    <source>
        <dbReference type="ARBA" id="ARBA00001933"/>
    </source>
</evidence>
<evidence type="ECO:0000313" key="4">
    <source>
        <dbReference type="EMBL" id="KGJ93018.1"/>
    </source>
</evidence>
<proteinExistence type="inferred from homology"/>
<organism evidence="4 5">
    <name type="scientific">Colwellia psychrerythraea</name>
    <name type="common">Vibrio psychroerythus</name>
    <dbReference type="NCBI Taxonomy" id="28229"/>
    <lineage>
        <taxon>Bacteria</taxon>
        <taxon>Pseudomonadati</taxon>
        <taxon>Pseudomonadota</taxon>
        <taxon>Gammaproteobacteria</taxon>
        <taxon>Alteromonadales</taxon>
        <taxon>Colwelliaceae</taxon>
        <taxon>Colwellia</taxon>
    </lineage>
</organism>
<evidence type="ECO:0000313" key="5">
    <source>
        <dbReference type="Proteomes" id="UP000029843"/>
    </source>
</evidence>
<name>A0A099KTM0_COLPS</name>